<feature type="region of interest" description="Disordered" evidence="16">
    <location>
        <begin position="1"/>
        <end position="45"/>
    </location>
</feature>
<evidence type="ECO:0000256" key="14">
    <source>
        <dbReference type="ARBA" id="ARBA00026104"/>
    </source>
</evidence>
<feature type="domain" description="Fungal lipase-type" evidence="17">
    <location>
        <begin position="232"/>
        <end position="431"/>
    </location>
</feature>
<dbReference type="Proteomes" id="UP000816034">
    <property type="component" value="Unassembled WGS sequence"/>
</dbReference>
<name>A0AA88KF94_NAELO</name>
<keyword evidence="6" id="KW-0479">Metal-binding</keyword>
<dbReference type="InterPro" id="IPR002921">
    <property type="entry name" value="Fungal_lipase-type"/>
</dbReference>
<keyword evidence="7" id="KW-0378">Hydrolase</keyword>
<dbReference type="Pfam" id="PF01764">
    <property type="entry name" value="Lipase_3"/>
    <property type="match status" value="1"/>
</dbReference>
<dbReference type="RefSeq" id="XP_044545394.1">
    <property type="nucleotide sequence ID" value="XM_044698865.1"/>
</dbReference>
<comment type="cofactor">
    <cofactor evidence="1">
        <name>Ca(2+)</name>
        <dbReference type="ChEBI" id="CHEBI:29108"/>
    </cofactor>
</comment>
<proteinExistence type="predicted"/>
<protein>
    <recommendedName>
        <fullName evidence="14">sn-1-specific diacylglycerol lipase</fullName>
        <ecNumber evidence="14">3.1.1.116</ecNumber>
    </recommendedName>
</protein>
<keyword evidence="8" id="KW-0106">Calcium</keyword>
<evidence type="ECO:0000256" key="4">
    <source>
        <dbReference type="ARBA" id="ARBA00022553"/>
    </source>
</evidence>
<evidence type="ECO:0000256" key="10">
    <source>
        <dbReference type="ARBA" id="ARBA00022989"/>
    </source>
</evidence>
<evidence type="ECO:0000256" key="3">
    <source>
        <dbReference type="ARBA" id="ARBA00022475"/>
    </source>
</evidence>
<organism evidence="18 19">
    <name type="scientific">Naegleria lovaniensis</name>
    <name type="common">Amoeba</name>
    <dbReference type="NCBI Taxonomy" id="51637"/>
    <lineage>
        <taxon>Eukaryota</taxon>
        <taxon>Discoba</taxon>
        <taxon>Heterolobosea</taxon>
        <taxon>Tetramitia</taxon>
        <taxon>Eutetramitia</taxon>
        <taxon>Vahlkampfiidae</taxon>
        <taxon>Naegleria</taxon>
    </lineage>
</organism>
<keyword evidence="11" id="KW-0443">Lipid metabolism</keyword>
<evidence type="ECO:0000313" key="19">
    <source>
        <dbReference type="Proteomes" id="UP000816034"/>
    </source>
</evidence>
<keyword evidence="12" id="KW-0472">Membrane</keyword>
<evidence type="ECO:0000256" key="2">
    <source>
        <dbReference type="ARBA" id="ARBA00004651"/>
    </source>
</evidence>
<evidence type="ECO:0000256" key="12">
    <source>
        <dbReference type="ARBA" id="ARBA00023136"/>
    </source>
</evidence>
<reference evidence="18 19" key="1">
    <citation type="journal article" date="2018" name="BMC Genomics">
        <title>The genome of Naegleria lovaniensis, the basis for a comparative approach to unravel pathogenicity factors of the human pathogenic amoeba N. fowleri.</title>
        <authorList>
            <person name="Liechti N."/>
            <person name="Schurch N."/>
            <person name="Bruggmann R."/>
            <person name="Wittwer M."/>
        </authorList>
    </citation>
    <scope>NUCLEOTIDE SEQUENCE [LARGE SCALE GENOMIC DNA]</scope>
    <source>
        <strain evidence="18 19">ATCC 30569</strain>
    </source>
</reference>
<sequence>MSHTVSNNNHKEEQQHHQSSLSDHHDANYLKHGVPNLSEGKAHSKHSSYKEMITATATCLKDSFPSYKHLTIGDIVFGLSCLANEHSKSDVIGEEMRNPMLYNRSDEEETDEEYKWWHEHSNIDSKHHDHHSLTEQLIFAKRMMYYANLAYYNVANESERGKVQKALLEGYESLNQGWFSSSSSPQPKYTKNSLKYLESLRYETNLLFYVNISEANQQAFFVKMDHDLKAVVIAIRGTSQLADIFTNLSAENSDLKVHRFYGDYKRNPEKKNHLIDTADMSFDLENNNSEDFCESDDNEQMIHGKVHAGYINTARWILSKIQDFLLKNIFNHSSTYKSYRIITVGHSLGGGLAAVLAILLRETFFRRYKEHFASLKCNHSLSQEREPPHLPDIEAITYAPSAIFSENLSNWCRSFVTSYIIAGDIVPRISLGQVEKLRLEVNETNWEEKLKKFFDEHSKIANVAVTMDSYLVEWGFSPLFQTKKTLITSSSKANLSVEQLPTVDVPVSTATITSTIIDSNSNKEQSTATDSQNGEQILSTAEAVTKQLTNEAIELLEEMNAVNEQIHTLYPPGSLYFIIPDSEKQRNKDVTETLFEMFNDQLFSEKKVKEAKEETGVVSSIFSTVKTIYQTVRKSYEESNENGSLVSEDHLLDMKNFIHSQTPSIISNNLNYTIQRVDMYQFGRIVLSRFMFSHHYLVGFKTALDCLLCQTQANPKLSEK</sequence>
<evidence type="ECO:0000256" key="7">
    <source>
        <dbReference type="ARBA" id="ARBA00022801"/>
    </source>
</evidence>
<dbReference type="InterPro" id="IPR052214">
    <property type="entry name" value="DAG_Lipase-Related"/>
</dbReference>
<dbReference type="EMBL" id="PYSW02000035">
    <property type="protein sequence ID" value="KAG2378132.1"/>
    <property type="molecule type" value="Genomic_DNA"/>
</dbReference>
<keyword evidence="5" id="KW-0812">Transmembrane</keyword>
<evidence type="ECO:0000256" key="13">
    <source>
        <dbReference type="ARBA" id="ARBA00024531"/>
    </source>
</evidence>
<dbReference type="GO" id="GO:0019369">
    <property type="term" value="P:arachidonate metabolic process"/>
    <property type="evidence" value="ECO:0007669"/>
    <property type="project" value="TreeGrafter"/>
</dbReference>
<comment type="subcellular location">
    <subcellularLocation>
        <location evidence="2">Cell membrane</location>
        <topology evidence="2">Multi-pass membrane protein</topology>
    </subcellularLocation>
</comment>
<evidence type="ECO:0000256" key="5">
    <source>
        <dbReference type="ARBA" id="ARBA00022692"/>
    </source>
</evidence>
<keyword evidence="4" id="KW-0597">Phosphoprotein</keyword>
<dbReference type="PANTHER" id="PTHR45792:SF8">
    <property type="entry name" value="DIACYLGLYCEROL LIPASE-ALPHA"/>
    <property type="match status" value="1"/>
</dbReference>
<dbReference type="GeneID" id="68101208"/>
<keyword evidence="9" id="KW-0442">Lipid degradation</keyword>
<feature type="coiled-coil region" evidence="15">
    <location>
        <begin position="538"/>
        <end position="565"/>
    </location>
</feature>
<dbReference type="EC" id="3.1.1.116" evidence="14"/>
<comment type="catalytic activity">
    <reaction evidence="13">
        <text>a 1,2-diacyl-sn-glycerol + H2O = a 2-acylglycerol + a fatty acid + H(+)</text>
        <dbReference type="Rhea" id="RHEA:33275"/>
        <dbReference type="ChEBI" id="CHEBI:15377"/>
        <dbReference type="ChEBI" id="CHEBI:15378"/>
        <dbReference type="ChEBI" id="CHEBI:17389"/>
        <dbReference type="ChEBI" id="CHEBI:17815"/>
        <dbReference type="ChEBI" id="CHEBI:28868"/>
        <dbReference type="EC" id="3.1.1.116"/>
    </reaction>
    <physiologicalReaction direction="left-to-right" evidence="13">
        <dbReference type="Rhea" id="RHEA:33276"/>
    </physiologicalReaction>
</comment>
<accession>A0AA88KF94</accession>
<dbReference type="GO" id="GO:0046872">
    <property type="term" value="F:metal ion binding"/>
    <property type="evidence" value="ECO:0007669"/>
    <property type="project" value="UniProtKB-KW"/>
</dbReference>
<dbReference type="GO" id="GO:0046340">
    <property type="term" value="P:diacylglycerol catabolic process"/>
    <property type="evidence" value="ECO:0007669"/>
    <property type="project" value="TreeGrafter"/>
</dbReference>
<evidence type="ECO:0000256" key="1">
    <source>
        <dbReference type="ARBA" id="ARBA00001913"/>
    </source>
</evidence>
<evidence type="ECO:0000256" key="15">
    <source>
        <dbReference type="SAM" id="Coils"/>
    </source>
</evidence>
<evidence type="ECO:0000256" key="9">
    <source>
        <dbReference type="ARBA" id="ARBA00022963"/>
    </source>
</evidence>
<dbReference type="CDD" id="cd00519">
    <property type="entry name" value="Lipase_3"/>
    <property type="match status" value="1"/>
</dbReference>
<evidence type="ECO:0000256" key="11">
    <source>
        <dbReference type="ARBA" id="ARBA00023098"/>
    </source>
</evidence>
<comment type="caution">
    <text evidence="18">The sequence shown here is derived from an EMBL/GenBank/DDBJ whole genome shotgun (WGS) entry which is preliminary data.</text>
</comment>
<keyword evidence="19" id="KW-1185">Reference proteome</keyword>
<dbReference type="GO" id="GO:0016298">
    <property type="term" value="F:lipase activity"/>
    <property type="evidence" value="ECO:0007669"/>
    <property type="project" value="TreeGrafter"/>
</dbReference>
<evidence type="ECO:0000313" key="18">
    <source>
        <dbReference type="EMBL" id="KAG2378132.1"/>
    </source>
</evidence>
<dbReference type="PANTHER" id="PTHR45792">
    <property type="entry name" value="DIACYLGLYCEROL LIPASE HOMOLOG-RELATED"/>
    <property type="match status" value="1"/>
</dbReference>
<evidence type="ECO:0000256" key="6">
    <source>
        <dbReference type="ARBA" id="ARBA00022723"/>
    </source>
</evidence>
<dbReference type="SUPFAM" id="SSF53474">
    <property type="entry name" value="alpha/beta-Hydrolases"/>
    <property type="match status" value="1"/>
</dbReference>
<gene>
    <name evidence="18" type="ORF">C9374_008754</name>
</gene>
<keyword evidence="10" id="KW-1133">Transmembrane helix</keyword>
<feature type="compositionally biased region" description="Basic and acidic residues" evidence="16">
    <location>
        <begin position="9"/>
        <end position="29"/>
    </location>
</feature>
<dbReference type="AlphaFoldDB" id="A0AA88KF94"/>
<evidence type="ECO:0000256" key="16">
    <source>
        <dbReference type="SAM" id="MobiDB-lite"/>
    </source>
</evidence>
<evidence type="ECO:0000259" key="17">
    <source>
        <dbReference type="Pfam" id="PF01764"/>
    </source>
</evidence>
<keyword evidence="3" id="KW-1003">Cell membrane</keyword>
<evidence type="ECO:0000256" key="8">
    <source>
        <dbReference type="ARBA" id="ARBA00022837"/>
    </source>
</evidence>
<dbReference type="GO" id="GO:0005886">
    <property type="term" value="C:plasma membrane"/>
    <property type="evidence" value="ECO:0007669"/>
    <property type="project" value="UniProtKB-SubCell"/>
</dbReference>
<dbReference type="InterPro" id="IPR029058">
    <property type="entry name" value="AB_hydrolase_fold"/>
</dbReference>
<keyword evidence="15" id="KW-0175">Coiled coil</keyword>
<dbReference type="Gene3D" id="3.40.50.1820">
    <property type="entry name" value="alpha/beta hydrolase"/>
    <property type="match status" value="1"/>
</dbReference>